<dbReference type="InterPro" id="IPR036196">
    <property type="entry name" value="Ptyr_pPase_sf"/>
</dbReference>
<dbReference type="GO" id="GO:0046685">
    <property type="term" value="P:response to arsenic-containing substance"/>
    <property type="evidence" value="ECO:0007669"/>
    <property type="project" value="UniProtKB-KW"/>
</dbReference>
<accession>A0A1H1CKA4</accession>
<proteinExistence type="predicted"/>
<protein>
    <submittedName>
        <fullName evidence="3">Arsenate reductase</fullName>
    </submittedName>
</protein>
<feature type="domain" description="Phosphotyrosine protein phosphatase I" evidence="2">
    <location>
        <begin position="12"/>
        <end position="137"/>
    </location>
</feature>
<dbReference type="InterPro" id="IPR023485">
    <property type="entry name" value="Ptyr_pPase"/>
</dbReference>
<name>A0A1H1CKA4_9MICC</name>
<dbReference type="SMART" id="SM00226">
    <property type="entry name" value="LMWPc"/>
    <property type="match status" value="1"/>
</dbReference>
<gene>
    <name evidence="3" type="ORF">SAMN04489742_1944</name>
</gene>
<keyword evidence="1" id="KW-0059">Arsenical resistance</keyword>
<dbReference type="AlphaFoldDB" id="A0A1H1CKA4"/>
<reference evidence="3 4" key="1">
    <citation type="submission" date="2016-10" db="EMBL/GenBank/DDBJ databases">
        <authorList>
            <person name="de Groot N.N."/>
        </authorList>
    </citation>
    <scope>NUCLEOTIDE SEQUENCE [LARGE SCALE GENOMIC DNA]</scope>
    <source>
        <strain evidence="3 4">DSM 20117</strain>
    </source>
</reference>
<dbReference type="OrthoDB" id="9799372at2"/>
<dbReference type="Gene3D" id="3.40.50.2300">
    <property type="match status" value="1"/>
</dbReference>
<dbReference type="Pfam" id="PF01451">
    <property type="entry name" value="LMWPc"/>
    <property type="match status" value="1"/>
</dbReference>
<dbReference type="STRING" id="37928.SAMN04489742_1944"/>
<evidence type="ECO:0000259" key="2">
    <source>
        <dbReference type="SMART" id="SM00226"/>
    </source>
</evidence>
<evidence type="ECO:0000313" key="4">
    <source>
        <dbReference type="Proteomes" id="UP000181917"/>
    </source>
</evidence>
<dbReference type="CDD" id="cd16345">
    <property type="entry name" value="LMWP_ArsC"/>
    <property type="match status" value="1"/>
</dbReference>
<dbReference type="PANTHER" id="PTHR43428:SF1">
    <property type="entry name" value="ARSENATE REDUCTASE"/>
    <property type="match status" value="1"/>
</dbReference>
<dbReference type="Proteomes" id="UP000181917">
    <property type="component" value="Unassembled WGS sequence"/>
</dbReference>
<evidence type="ECO:0000313" key="3">
    <source>
        <dbReference type="EMBL" id="SDQ64116.1"/>
    </source>
</evidence>
<organism evidence="3 4">
    <name type="scientific">Crystallibacter crystallopoietes</name>
    <dbReference type="NCBI Taxonomy" id="37928"/>
    <lineage>
        <taxon>Bacteria</taxon>
        <taxon>Bacillati</taxon>
        <taxon>Actinomycetota</taxon>
        <taxon>Actinomycetes</taxon>
        <taxon>Micrococcales</taxon>
        <taxon>Micrococcaceae</taxon>
        <taxon>Crystallibacter</taxon>
    </lineage>
</organism>
<sequence>MSAATGSTAGKPSVLFVCVHNAGRSQMAAAYLTHLAQGAIEVRSAGSQPADQVNPAAVEAMREEGIDISAELPKILTTEAVKDSDVVVTMGCGDECPYFPGKRYEDWVLEDPAGKGVDSVRPIRDDIKGRIEKLISELLPAAHPDAS</sequence>
<dbReference type="PANTHER" id="PTHR43428">
    <property type="entry name" value="ARSENATE REDUCTASE"/>
    <property type="match status" value="1"/>
</dbReference>
<dbReference type="SUPFAM" id="SSF52788">
    <property type="entry name" value="Phosphotyrosine protein phosphatases I"/>
    <property type="match status" value="1"/>
</dbReference>
<evidence type="ECO:0000256" key="1">
    <source>
        <dbReference type="ARBA" id="ARBA00022849"/>
    </source>
</evidence>
<keyword evidence="4" id="KW-1185">Reference proteome</keyword>
<dbReference type="EMBL" id="FNKH01000002">
    <property type="protein sequence ID" value="SDQ64116.1"/>
    <property type="molecule type" value="Genomic_DNA"/>
</dbReference>
<dbReference type="KEGG" id="acry:AC20117_07650"/>
<dbReference type="RefSeq" id="WP_074700235.1">
    <property type="nucleotide sequence ID" value="NZ_CP018863.1"/>
</dbReference>